<evidence type="ECO:0000313" key="2">
    <source>
        <dbReference type="EMBL" id="GFY01079.1"/>
    </source>
</evidence>
<dbReference type="Proteomes" id="UP000887159">
    <property type="component" value="Unassembled WGS sequence"/>
</dbReference>
<comment type="caution">
    <text evidence="2">The sequence shown here is derived from an EMBL/GenBank/DDBJ whole genome shotgun (WGS) entry which is preliminary data.</text>
</comment>
<sequence>MRVRRGSTNLMAGKVVFLRRLLSSIRVVDMTVMNPLRILFEVVRSALKITYMPFLDAFSLLRLPEKPPVRKANSQPGVTPSSTPFLSDKYHPCKF</sequence>
<proteinExistence type="predicted"/>
<organism evidence="2 3">
    <name type="scientific">Trichonephila clavipes</name>
    <name type="common">Golden silk orbweaver</name>
    <name type="synonym">Nephila clavipes</name>
    <dbReference type="NCBI Taxonomy" id="2585209"/>
    <lineage>
        <taxon>Eukaryota</taxon>
        <taxon>Metazoa</taxon>
        <taxon>Ecdysozoa</taxon>
        <taxon>Arthropoda</taxon>
        <taxon>Chelicerata</taxon>
        <taxon>Arachnida</taxon>
        <taxon>Araneae</taxon>
        <taxon>Araneomorphae</taxon>
        <taxon>Entelegynae</taxon>
        <taxon>Araneoidea</taxon>
        <taxon>Nephilidae</taxon>
        <taxon>Trichonephila</taxon>
    </lineage>
</organism>
<feature type="compositionally biased region" description="Polar residues" evidence="1">
    <location>
        <begin position="72"/>
        <end position="85"/>
    </location>
</feature>
<feature type="region of interest" description="Disordered" evidence="1">
    <location>
        <begin position="69"/>
        <end position="95"/>
    </location>
</feature>
<dbReference type="AlphaFoldDB" id="A0A8X6RU30"/>
<evidence type="ECO:0000313" key="3">
    <source>
        <dbReference type="Proteomes" id="UP000887159"/>
    </source>
</evidence>
<keyword evidence="3" id="KW-1185">Reference proteome</keyword>
<name>A0A8X6RU30_TRICX</name>
<reference evidence="2" key="1">
    <citation type="submission" date="2020-08" db="EMBL/GenBank/DDBJ databases">
        <title>Multicomponent nature underlies the extraordinary mechanical properties of spider dragline silk.</title>
        <authorList>
            <person name="Kono N."/>
            <person name="Nakamura H."/>
            <person name="Mori M."/>
            <person name="Yoshida Y."/>
            <person name="Ohtoshi R."/>
            <person name="Malay A.D."/>
            <person name="Moran D.A.P."/>
            <person name="Tomita M."/>
            <person name="Numata K."/>
            <person name="Arakawa K."/>
        </authorList>
    </citation>
    <scope>NUCLEOTIDE SEQUENCE</scope>
</reference>
<protein>
    <submittedName>
        <fullName evidence="2">Uncharacterized protein</fullName>
    </submittedName>
</protein>
<evidence type="ECO:0000256" key="1">
    <source>
        <dbReference type="SAM" id="MobiDB-lite"/>
    </source>
</evidence>
<dbReference type="EMBL" id="BMAU01021225">
    <property type="protein sequence ID" value="GFY01079.1"/>
    <property type="molecule type" value="Genomic_DNA"/>
</dbReference>
<gene>
    <name evidence="2" type="ORF">TNCV_5075461</name>
</gene>
<accession>A0A8X6RU30</accession>